<name>A0A1E5KXA5_9ENTE</name>
<evidence type="ECO:0000256" key="1">
    <source>
        <dbReference type="SAM" id="Phobius"/>
    </source>
</evidence>
<sequence>MKSQVSNAQHRENARGALNNQWGTMAWITFLSGVISSVIGSIVKSIIGYSPDSASGNIINFLLDNFIFFAITYGTYYCALQVIRGKKVESSMLLTVFQSKYYIPMLIINFIQYVVNFLVGLIVLLPVLLTSGVGLYFSLMFNVMSVEKLQENLAGSLFLALTIVIASVLVSFLGIFISGVFQFAVWTKLDYPELGIGTALRYGLKLMQGRFGQYILLELSFIGWFILGILALFIGLLWVIPYNQVAVASFYRTACEEQGTFLEA</sequence>
<feature type="transmembrane region" description="Helical" evidence="1">
    <location>
        <begin position="59"/>
        <end position="80"/>
    </location>
</feature>
<dbReference type="InterPro" id="IPR010380">
    <property type="entry name" value="DUF975"/>
</dbReference>
<dbReference type="PANTHER" id="PTHR40076">
    <property type="entry name" value="MEMBRANE PROTEIN-RELATED"/>
    <property type="match status" value="1"/>
</dbReference>
<keyword evidence="1" id="KW-0812">Transmembrane</keyword>
<reference evidence="2 3" key="1">
    <citation type="submission" date="2016-09" db="EMBL/GenBank/DDBJ databases">
        <authorList>
            <person name="Capua I."/>
            <person name="De Benedictis P."/>
            <person name="Joannis T."/>
            <person name="Lombin L.H."/>
            <person name="Cattoli G."/>
        </authorList>
    </citation>
    <scope>NUCLEOTIDE SEQUENCE [LARGE SCALE GENOMIC DNA]</scope>
    <source>
        <strain evidence="2 3">LMG 25899</strain>
    </source>
</reference>
<keyword evidence="3" id="KW-1185">Reference proteome</keyword>
<feature type="transmembrane region" description="Helical" evidence="1">
    <location>
        <begin position="214"/>
        <end position="240"/>
    </location>
</feature>
<feature type="transmembrane region" description="Helical" evidence="1">
    <location>
        <begin position="25"/>
        <end position="47"/>
    </location>
</feature>
<dbReference type="OrthoDB" id="2157736at2"/>
<dbReference type="RefSeq" id="WP_069698572.1">
    <property type="nucleotide sequence ID" value="NZ_JAGGMA010000031.1"/>
</dbReference>
<keyword evidence="1" id="KW-0472">Membrane</keyword>
<protein>
    <recommendedName>
        <fullName evidence="4">DUF975 domain-containing protein</fullName>
    </recommendedName>
</protein>
<feature type="transmembrane region" description="Helical" evidence="1">
    <location>
        <begin position="157"/>
        <end position="185"/>
    </location>
</feature>
<comment type="caution">
    <text evidence="2">The sequence shown here is derived from an EMBL/GenBank/DDBJ whole genome shotgun (WGS) entry which is preliminary data.</text>
</comment>
<proteinExistence type="predicted"/>
<evidence type="ECO:0008006" key="4">
    <source>
        <dbReference type="Google" id="ProtNLM"/>
    </source>
</evidence>
<feature type="transmembrane region" description="Helical" evidence="1">
    <location>
        <begin position="117"/>
        <end position="137"/>
    </location>
</feature>
<organism evidence="2 3">
    <name type="scientific">Enterococcus rivorum</name>
    <dbReference type="NCBI Taxonomy" id="762845"/>
    <lineage>
        <taxon>Bacteria</taxon>
        <taxon>Bacillati</taxon>
        <taxon>Bacillota</taxon>
        <taxon>Bacilli</taxon>
        <taxon>Lactobacillales</taxon>
        <taxon>Enterococcaceae</taxon>
        <taxon>Enterococcus</taxon>
    </lineage>
</organism>
<gene>
    <name evidence="2" type="ORF">BCR26_13495</name>
</gene>
<evidence type="ECO:0000313" key="2">
    <source>
        <dbReference type="EMBL" id="OEH82497.1"/>
    </source>
</evidence>
<dbReference type="PANTHER" id="PTHR40076:SF1">
    <property type="entry name" value="MEMBRANE PROTEIN"/>
    <property type="match status" value="1"/>
</dbReference>
<dbReference type="Proteomes" id="UP000095256">
    <property type="component" value="Unassembled WGS sequence"/>
</dbReference>
<feature type="transmembrane region" description="Helical" evidence="1">
    <location>
        <begin position="92"/>
        <end position="111"/>
    </location>
</feature>
<dbReference type="EMBL" id="MIEK01000022">
    <property type="protein sequence ID" value="OEH82497.1"/>
    <property type="molecule type" value="Genomic_DNA"/>
</dbReference>
<evidence type="ECO:0000313" key="3">
    <source>
        <dbReference type="Proteomes" id="UP000095256"/>
    </source>
</evidence>
<keyword evidence="1" id="KW-1133">Transmembrane helix</keyword>
<accession>A0A1E5KXA5</accession>
<dbReference type="Pfam" id="PF06161">
    <property type="entry name" value="DUF975"/>
    <property type="match status" value="1"/>
</dbReference>
<dbReference type="STRING" id="762845.BCR26_13495"/>
<dbReference type="AlphaFoldDB" id="A0A1E5KXA5"/>